<dbReference type="PANTHER" id="PTHR46825:SF9">
    <property type="entry name" value="BETA-LACTAMASE-RELATED DOMAIN-CONTAINING PROTEIN"/>
    <property type="match status" value="1"/>
</dbReference>
<dbReference type="GO" id="GO:0016787">
    <property type="term" value="F:hydrolase activity"/>
    <property type="evidence" value="ECO:0007669"/>
    <property type="project" value="UniProtKB-KW"/>
</dbReference>
<dbReference type="SUPFAM" id="SSF56601">
    <property type="entry name" value="beta-lactamase/transpeptidase-like"/>
    <property type="match status" value="1"/>
</dbReference>
<dbReference type="EMBL" id="SPSB01000001">
    <property type="protein sequence ID" value="TFV97816.1"/>
    <property type="molecule type" value="Genomic_DNA"/>
</dbReference>
<dbReference type="Pfam" id="PF00144">
    <property type="entry name" value="Beta-lactamase"/>
    <property type="match status" value="1"/>
</dbReference>
<accession>A0A4Y9R2S5</accession>
<dbReference type="Proteomes" id="UP000297647">
    <property type="component" value="Unassembled WGS sequence"/>
</dbReference>
<dbReference type="PROSITE" id="PS00146">
    <property type="entry name" value="BETA_LACTAMASE_A"/>
    <property type="match status" value="1"/>
</dbReference>
<sequence length="380" mass="43517">MMNTIILFVWVLSSFISFEKDSLALRTDSYSEIEKLINEEYEKGNFSGSIVIGNKDGMLFQKHAGIANRVWNIPVASDTRFDIASVNKSFIAALILKAVEEKRLELDSKLVDLLDDVSYSGRFNSSITIHQMLSHTSGIPDYDGVPEPLKKNEFSRFKRLHFDPDSYTDFISQLPPRFNPGEGFYYSNFGYHLLAIILEKIYEKPFEEILKEKISIPYGLDQTFSTTNNEEVFPRLAEAYNYKNGAKEWYRNSFIDLTLGRRIFSTAGDLFKWGQVISKLELLEPLLQKKMTTNHLESITDEMSYGYGWVVYQPGDHFQMGDLGIDLPYLIHGGSTEGYRSMLIIIDEGKLIFSMTTNSGNRANEMELSKRIVQLLIAKK</sequence>
<dbReference type="RefSeq" id="WP_135071171.1">
    <property type="nucleotide sequence ID" value="NZ_SPSB01000001.1"/>
</dbReference>
<evidence type="ECO:0000313" key="2">
    <source>
        <dbReference type="EMBL" id="TFV97816.1"/>
    </source>
</evidence>
<comment type="caution">
    <text evidence="2">The sequence shown here is derived from an EMBL/GenBank/DDBJ whole genome shotgun (WGS) entry which is preliminary data.</text>
</comment>
<evidence type="ECO:0000313" key="3">
    <source>
        <dbReference type="Proteomes" id="UP000297647"/>
    </source>
</evidence>
<dbReference type="InterPro" id="IPR012338">
    <property type="entry name" value="Beta-lactam/transpept-like"/>
</dbReference>
<keyword evidence="3" id="KW-1185">Reference proteome</keyword>
<evidence type="ECO:0000259" key="1">
    <source>
        <dbReference type="Pfam" id="PF00144"/>
    </source>
</evidence>
<gene>
    <name evidence="2" type="ORF">E4S40_04030</name>
</gene>
<keyword evidence="2" id="KW-0378">Hydrolase</keyword>
<dbReference type="OrthoDB" id="9793489at2"/>
<dbReference type="Gene3D" id="3.40.710.10">
    <property type="entry name" value="DD-peptidase/beta-lactamase superfamily"/>
    <property type="match status" value="1"/>
</dbReference>
<feature type="domain" description="Beta-lactamase-related" evidence="1">
    <location>
        <begin position="35"/>
        <end position="366"/>
    </location>
</feature>
<dbReference type="PANTHER" id="PTHR46825">
    <property type="entry name" value="D-ALANYL-D-ALANINE-CARBOXYPEPTIDASE/ENDOPEPTIDASE AMPH"/>
    <property type="match status" value="1"/>
</dbReference>
<organism evidence="2 3">
    <name type="scientific">Algoriphagus kandeliae</name>
    <dbReference type="NCBI Taxonomy" id="2562278"/>
    <lineage>
        <taxon>Bacteria</taxon>
        <taxon>Pseudomonadati</taxon>
        <taxon>Bacteroidota</taxon>
        <taxon>Cytophagia</taxon>
        <taxon>Cytophagales</taxon>
        <taxon>Cyclobacteriaceae</taxon>
        <taxon>Algoriphagus</taxon>
    </lineage>
</organism>
<dbReference type="InterPro" id="IPR023650">
    <property type="entry name" value="Beta-lactam_class-A_AS"/>
</dbReference>
<protein>
    <submittedName>
        <fullName evidence="2">Class A beta-lactamase-related serine hydrolase</fullName>
    </submittedName>
</protein>
<proteinExistence type="predicted"/>
<name>A0A4Y9R2S5_9BACT</name>
<reference evidence="2 3" key="1">
    <citation type="submission" date="2019-03" db="EMBL/GenBank/DDBJ databases">
        <title>Algoriphagus sp. nov, a new strain isolated from root system soil of mangrove plant Kandelia.</title>
        <authorList>
            <person name="Yin Q."/>
            <person name="Wang K."/>
            <person name="Song Z."/>
        </authorList>
    </citation>
    <scope>NUCLEOTIDE SEQUENCE [LARGE SCALE GENOMIC DNA]</scope>
    <source>
        <strain evidence="2 3">XY-J91</strain>
    </source>
</reference>
<dbReference type="InterPro" id="IPR001466">
    <property type="entry name" value="Beta-lactam-related"/>
</dbReference>
<dbReference type="InterPro" id="IPR050491">
    <property type="entry name" value="AmpC-like"/>
</dbReference>
<dbReference type="AlphaFoldDB" id="A0A4Y9R2S5"/>